<evidence type="ECO:0000313" key="2">
    <source>
        <dbReference type="EMBL" id="KKL26386.1"/>
    </source>
</evidence>
<dbReference type="EMBL" id="LAZR01035856">
    <property type="protein sequence ID" value="KKL26386.1"/>
    <property type="molecule type" value="Genomic_DNA"/>
</dbReference>
<evidence type="ECO:0000256" key="1">
    <source>
        <dbReference type="SAM" id="Phobius"/>
    </source>
</evidence>
<keyword evidence="1" id="KW-1133">Transmembrane helix</keyword>
<accession>A0A0F9E973</accession>
<name>A0A0F9E973_9ZZZZ</name>
<proteinExistence type="predicted"/>
<comment type="caution">
    <text evidence="2">The sequence shown here is derived from an EMBL/GenBank/DDBJ whole genome shotgun (WGS) entry which is preliminary data.</text>
</comment>
<sequence length="283" mass="30929">MRTSALPFWWWIMSGAAVALIAYLSSVVVRAWMLDRRRRKALKSIRTQMVTISPQFHTGGPLSPAIRAMAAGTTINQLFGSLTEDTEPVVLEETWSPEKIVAWRVIDVQVEEGDPDGLWLGFPHPDGPTEPVVTPVHHPVGVELHAECRPVGPLEPSDIFSAPLCDDIPSENCDSQYGSGCGFYAYKTHNQAEAHAQATMRFCSVRYSVACVLLSGKVIEHEGGYRAEILEVVDFETPTATTESFGATSIAFSQATARMARNAFLYSQLQSISNPFLNPSGGS</sequence>
<feature type="transmembrane region" description="Helical" evidence="1">
    <location>
        <begin position="6"/>
        <end position="33"/>
    </location>
</feature>
<protein>
    <submittedName>
        <fullName evidence="2">Uncharacterized protein</fullName>
    </submittedName>
</protein>
<reference evidence="2" key="1">
    <citation type="journal article" date="2015" name="Nature">
        <title>Complex archaea that bridge the gap between prokaryotes and eukaryotes.</title>
        <authorList>
            <person name="Spang A."/>
            <person name="Saw J.H."/>
            <person name="Jorgensen S.L."/>
            <person name="Zaremba-Niedzwiedzka K."/>
            <person name="Martijn J."/>
            <person name="Lind A.E."/>
            <person name="van Eijk R."/>
            <person name="Schleper C."/>
            <person name="Guy L."/>
            <person name="Ettema T.J."/>
        </authorList>
    </citation>
    <scope>NUCLEOTIDE SEQUENCE</scope>
</reference>
<keyword evidence="1" id="KW-0812">Transmembrane</keyword>
<keyword evidence="1" id="KW-0472">Membrane</keyword>
<gene>
    <name evidence="2" type="ORF">LCGC14_2395830</name>
</gene>
<dbReference type="AlphaFoldDB" id="A0A0F9E973"/>
<organism evidence="2">
    <name type="scientific">marine sediment metagenome</name>
    <dbReference type="NCBI Taxonomy" id="412755"/>
    <lineage>
        <taxon>unclassified sequences</taxon>
        <taxon>metagenomes</taxon>
        <taxon>ecological metagenomes</taxon>
    </lineage>
</organism>